<keyword evidence="3" id="KW-0378">Hydrolase</keyword>
<dbReference type="AlphaFoldDB" id="A0A5C4RZR3"/>
<organism evidence="3 4">
    <name type="scientific">Prosthecochloris vibrioformis</name>
    <name type="common">Chlorobium vibrioforme</name>
    <dbReference type="NCBI Taxonomy" id="1098"/>
    <lineage>
        <taxon>Bacteria</taxon>
        <taxon>Pseudomonadati</taxon>
        <taxon>Chlorobiota</taxon>
        <taxon>Chlorobiia</taxon>
        <taxon>Chlorobiales</taxon>
        <taxon>Chlorobiaceae</taxon>
        <taxon>Prosthecochloris</taxon>
    </lineage>
</organism>
<dbReference type="Gene3D" id="3.90.1570.30">
    <property type="match status" value="1"/>
</dbReference>
<feature type="region of interest" description="Disordered" evidence="1">
    <location>
        <begin position="555"/>
        <end position="588"/>
    </location>
</feature>
<dbReference type="SUPFAM" id="SSF52540">
    <property type="entry name" value="P-loop containing nucleoside triphosphate hydrolases"/>
    <property type="match status" value="1"/>
</dbReference>
<dbReference type="Pfam" id="PF04851">
    <property type="entry name" value="ResIII"/>
    <property type="match status" value="1"/>
</dbReference>
<dbReference type="Pfam" id="PF08463">
    <property type="entry name" value="EcoEI_R_C"/>
    <property type="match status" value="1"/>
</dbReference>
<dbReference type="PROSITE" id="PS51192">
    <property type="entry name" value="HELICASE_ATP_BIND_1"/>
    <property type="match status" value="1"/>
</dbReference>
<reference evidence="3 4" key="1">
    <citation type="submission" date="2019-05" db="EMBL/GenBank/DDBJ databases">
        <title>Draft Whole-Genome sequence of the green sulfur bacterium Prosthecochloris vibrioformis DSM 260.</title>
        <authorList>
            <person name="Meyer T.E."/>
            <person name="Kyndt J.A."/>
        </authorList>
    </citation>
    <scope>NUCLEOTIDE SEQUENCE [LARGE SCALE GENOMIC DNA]</scope>
    <source>
        <strain evidence="3 4">DSM 260</strain>
    </source>
</reference>
<evidence type="ECO:0000313" key="3">
    <source>
        <dbReference type="EMBL" id="TNJ36181.1"/>
    </source>
</evidence>
<evidence type="ECO:0000313" key="4">
    <source>
        <dbReference type="Proteomes" id="UP000309544"/>
    </source>
</evidence>
<gene>
    <name evidence="3" type="ORF">FGF68_08015</name>
</gene>
<dbReference type="CDD" id="cd18032">
    <property type="entry name" value="DEXHc_RE_I_III_res"/>
    <property type="match status" value="1"/>
</dbReference>
<keyword evidence="3" id="KW-0347">Helicase</keyword>
<dbReference type="SMART" id="SM00487">
    <property type="entry name" value="DEXDc"/>
    <property type="match status" value="1"/>
</dbReference>
<feature type="domain" description="Helicase ATP-binding" evidence="2">
    <location>
        <begin position="164"/>
        <end position="317"/>
    </location>
</feature>
<dbReference type="GO" id="GO:0005524">
    <property type="term" value="F:ATP binding"/>
    <property type="evidence" value="ECO:0007669"/>
    <property type="project" value="InterPro"/>
</dbReference>
<dbReference type="GO" id="GO:0006304">
    <property type="term" value="P:DNA modification"/>
    <property type="evidence" value="ECO:0007669"/>
    <property type="project" value="InterPro"/>
</dbReference>
<dbReference type="GO" id="GO:0003677">
    <property type="term" value="F:DNA binding"/>
    <property type="evidence" value="ECO:0007669"/>
    <property type="project" value="InterPro"/>
</dbReference>
<protein>
    <submittedName>
        <fullName evidence="3">DEAD/DEAH box helicase</fullName>
    </submittedName>
</protein>
<dbReference type="Proteomes" id="UP000309544">
    <property type="component" value="Unassembled WGS sequence"/>
</dbReference>
<dbReference type="InterPro" id="IPR029464">
    <property type="entry name" value="HSDR_N"/>
</dbReference>
<keyword evidence="3" id="KW-0547">Nucleotide-binding</keyword>
<dbReference type="PANTHER" id="PTHR47396">
    <property type="entry name" value="TYPE I RESTRICTION ENZYME ECOKI R PROTEIN"/>
    <property type="match status" value="1"/>
</dbReference>
<dbReference type="Gene3D" id="3.40.50.300">
    <property type="entry name" value="P-loop containing nucleotide triphosphate hydrolases"/>
    <property type="match status" value="2"/>
</dbReference>
<proteinExistence type="predicted"/>
<dbReference type="InterPro" id="IPR050742">
    <property type="entry name" value="Helicase_Restrict-Modif_Enz"/>
</dbReference>
<dbReference type="InterPro" id="IPR027417">
    <property type="entry name" value="P-loop_NTPase"/>
</dbReference>
<dbReference type="GO" id="GO:0016787">
    <property type="term" value="F:hydrolase activity"/>
    <property type="evidence" value="ECO:0007669"/>
    <property type="project" value="InterPro"/>
</dbReference>
<dbReference type="InterPro" id="IPR006935">
    <property type="entry name" value="Helicase/UvrB_N"/>
</dbReference>
<dbReference type="Pfam" id="PF13588">
    <property type="entry name" value="HSDR_N_2"/>
    <property type="match status" value="1"/>
</dbReference>
<dbReference type="PANTHER" id="PTHR47396:SF1">
    <property type="entry name" value="ATP-DEPENDENT HELICASE IRC3-RELATED"/>
    <property type="match status" value="1"/>
</dbReference>
<keyword evidence="3" id="KW-0067">ATP-binding</keyword>
<dbReference type="EMBL" id="VDCI01000007">
    <property type="protein sequence ID" value="TNJ36181.1"/>
    <property type="molecule type" value="Genomic_DNA"/>
</dbReference>
<dbReference type="InterPro" id="IPR014001">
    <property type="entry name" value="Helicase_ATP-bd"/>
</dbReference>
<name>A0A5C4RZR3_PROVB</name>
<comment type="caution">
    <text evidence="3">The sequence shown here is derived from an EMBL/GenBank/DDBJ whole genome shotgun (WGS) entry which is preliminary data.</text>
</comment>
<accession>A0A5C4RZR3</accession>
<evidence type="ECO:0000256" key="1">
    <source>
        <dbReference type="SAM" id="MobiDB-lite"/>
    </source>
</evidence>
<dbReference type="GO" id="GO:0005829">
    <property type="term" value="C:cytosol"/>
    <property type="evidence" value="ECO:0007669"/>
    <property type="project" value="TreeGrafter"/>
</dbReference>
<dbReference type="Pfam" id="PF00271">
    <property type="entry name" value="Helicase_C"/>
    <property type="match status" value="1"/>
</dbReference>
<sequence length="784" mass="89426">MQPMSTEADARILIDRLLEQAGWCITNKAQVSTEEAAADGRADYLLKDTRSRPLAVLEAKRFAVDPYTAKEQAKAYALTLKAPFVILSNGQEHYFWDYTDGDARPVMGFPSQADLERRANIKVHRKGDIRQSLSLQPLPHRFDFKGEEVEARPYQLECLKKADDALIAGRRRMLFEMATGTGKTLTIAMLMKRWLQTAIISRVLFLVDRIELAKQAKETFDEYLRDWPTVILYGGKRSLEGQIVVGTLDTIATQLGGNGFGHGYFDLVVTDECHRSIYNTHRATLGHFDAIHVGLTATPNPGELHFISEHERRLVRNTYIFFDCWDAAKKEGRPTFEYGIQRGINDGYLTKYRVYHAESVLTFEGAEWEDEEIKPGAWGRDVESEDRLKTILQEYYAADAERARVRPRKTIVFAVSEKQASILVRLFNKLLSDEDCLRIAGQINRSPSEVRQSFAKKITCYTNNGNPKPIIDEFKYDPLPLIAVSVDMLDTGYDQKDIENLIMLRPTKSPIKYAQMRGRGSRLCPKIGKEEFIIYDFVGNSKRFNDPGERYDKPKLVGVSPGLRPAETGEIEEGDVPQPETGTTYPEGGHREFLTIAEGSLDDEIRSREIILVGPEGLAMDRKTYREEWEKKVVELKRTDPAVEKIFRGEELADDEWEALARRLNSPRHYFNEETLRRAFEQPTGSLTDFIRVALGLDHFLTRDERIEKAFNAWVSEHSSSINPAQAQMLRLLKARVMTGEEITMRLFSQPPFSLWGGLTRMEQLFGKEQLLEMVDELNALLAA</sequence>
<evidence type="ECO:0000259" key="2">
    <source>
        <dbReference type="PROSITE" id="PS51192"/>
    </source>
</evidence>
<keyword evidence="4" id="KW-1185">Reference proteome</keyword>
<dbReference type="InterPro" id="IPR013670">
    <property type="entry name" value="EcoEI_R_C_dom"/>
</dbReference>
<dbReference type="InterPro" id="IPR001650">
    <property type="entry name" value="Helicase_C-like"/>
</dbReference>
<dbReference type="GO" id="GO:0004386">
    <property type="term" value="F:helicase activity"/>
    <property type="evidence" value="ECO:0007669"/>
    <property type="project" value="UniProtKB-KW"/>
</dbReference>